<dbReference type="EMBL" id="AP024233">
    <property type="protein sequence ID" value="BCO08000.1"/>
    <property type="molecule type" value="Genomic_DNA"/>
</dbReference>
<dbReference type="GO" id="GO:0016491">
    <property type="term" value="F:oxidoreductase activity"/>
    <property type="evidence" value="ECO:0007669"/>
    <property type="project" value="InterPro"/>
</dbReference>
<dbReference type="Pfam" id="PF00881">
    <property type="entry name" value="Nitroreductase"/>
    <property type="match status" value="1"/>
</dbReference>
<dbReference type="RefSeq" id="WP_267927934.1">
    <property type="nucleotide sequence ID" value="NZ_AP024233.1"/>
</dbReference>
<reference evidence="2" key="1">
    <citation type="submission" date="2020-12" db="EMBL/GenBank/DDBJ databases">
        <title>Desulfobium dissulfuricans gen. nov., sp. nov., a novel mesophilic, sulfate-reducing bacterium isolated from a deep-sea hydrothermal vent.</title>
        <authorList>
            <person name="Hashimoto Y."/>
            <person name="Tame A."/>
            <person name="Sawayama S."/>
            <person name="Miyazaki J."/>
            <person name="Takai K."/>
            <person name="Nakagawa S."/>
        </authorList>
    </citation>
    <scope>NUCLEOTIDE SEQUENCE</scope>
    <source>
        <strain evidence="2">GF1</strain>
    </source>
</reference>
<dbReference type="Gene3D" id="3.40.109.10">
    <property type="entry name" value="NADH Oxidase"/>
    <property type="match status" value="2"/>
</dbReference>
<dbReference type="CDD" id="cd02142">
    <property type="entry name" value="McbC_SagB-like_oxidoreductase"/>
    <property type="match status" value="1"/>
</dbReference>
<dbReference type="Proteomes" id="UP001063350">
    <property type="component" value="Chromosome"/>
</dbReference>
<accession>A0A915U943</accession>
<dbReference type="InterPro" id="IPR020051">
    <property type="entry name" value="SagB-type_dehydrogenase"/>
</dbReference>
<evidence type="ECO:0000313" key="3">
    <source>
        <dbReference type="Proteomes" id="UP001063350"/>
    </source>
</evidence>
<dbReference type="KEGG" id="ddu:GF1_03760"/>
<dbReference type="InterPro" id="IPR029479">
    <property type="entry name" value="Nitroreductase"/>
</dbReference>
<gene>
    <name evidence="2" type="ORF">GF1_03760</name>
</gene>
<dbReference type="SUPFAM" id="SSF55469">
    <property type="entry name" value="FMN-dependent nitroreductase-like"/>
    <property type="match status" value="1"/>
</dbReference>
<sequence>MFPYHLQSSHTWESVRSGGGVDWHRQPAVFKYYPARFPAIALKTVPGLHELLLLSGGLSAEKKYPGGSYFLRVNPSAGALYPCELYLQARGVEGLEDGVYHFEPFRERLRLLHRLTDDQGLEAVMADRRRVMGLIFLVTALYYRSSWKYGDRAYRYCLLDSGHMLGCIEAAATVQKRPFQLVCRLERETLGRCFGFGRRELVMAAAVSGRREEDLVAGLEMSLPFEDGTGFFTKNGVIEAAYAASARPVGCRPADGAEVYRFDADRLRRAILARRSIRSFSGQPISREEFAEVSRVVRRPLATDCQVVVHPAMVVHRVEKMQPGIYDEHGCCRSGDFREFTGYLCLEQSLGSDGAVTVFWHSGAGNYLPTMLKAGILGQRIYLVSTALGFGCSGIGAFYDHDVAEFLETDEMILYAMAFGR</sequence>
<evidence type="ECO:0000259" key="1">
    <source>
        <dbReference type="Pfam" id="PF00881"/>
    </source>
</evidence>
<evidence type="ECO:0000313" key="2">
    <source>
        <dbReference type="EMBL" id="BCO08000.1"/>
    </source>
</evidence>
<protein>
    <recommendedName>
        <fullName evidence="1">Nitroreductase domain-containing protein</fullName>
    </recommendedName>
</protein>
<feature type="domain" description="Nitroreductase" evidence="1">
    <location>
        <begin position="271"/>
        <end position="421"/>
    </location>
</feature>
<dbReference type="AlphaFoldDB" id="A0A915U943"/>
<proteinExistence type="predicted"/>
<organism evidence="2 3">
    <name type="scientific">Desulfolithobacter dissulfuricans</name>
    <dbReference type="NCBI Taxonomy" id="2795293"/>
    <lineage>
        <taxon>Bacteria</taxon>
        <taxon>Pseudomonadati</taxon>
        <taxon>Thermodesulfobacteriota</taxon>
        <taxon>Desulfobulbia</taxon>
        <taxon>Desulfobulbales</taxon>
        <taxon>Desulfobulbaceae</taxon>
        <taxon>Desulfolithobacter</taxon>
    </lineage>
</organism>
<dbReference type="PANTHER" id="PTHR42741:SF3">
    <property type="entry name" value="NITROREDUCTASE FAMILY PROTEIN"/>
    <property type="match status" value="1"/>
</dbReference>
<dbReference type="PANTHER" id="PTHR42741">
    <property type="entry name" value="NITROREDUCTASE FAMILY PROTEIN"/>
    <property type="match status" value="1"/>
</dbReference>
<dbReference type="NCBIfam" id="TIGR03605">
    <property type="entry name" value="antibiot_sagB"/>
    <property type="match status" value="1"/>
</dbReference>
<keyword evidence="3" id="KW-1185">Reference proteome</keyword>
<name>A0A915U943_9BACT</name>
<dbReference type="InterPro" id="IPR000415">
    <property type="entry name" value="Nitroreductase-like"/>
</dbReference>